<dbReference type="Pfam" id="PF00990">
    <property type="entry name" value="GGDEF"/>
    <property type="match status" value="1"/>
</dbReference>
<evidence type="ECO:0000313" key="3">
    <source>
        <dbReference type="Proteomes" id="UP000678374"/>
    </source>
</evidence>
<protein>
    <submittedName>
        <fullName evidence="2">GGDEF domain-containing protein</fullName>
    </submittedName>
</protein>
<name>A0A940YTA1_9BURK</name>
<dbReference type="InterPro" id="IPR050706">
    <property type="entry name" value="Cyclic-di-GMP_PDE-like"/>
</dbReference>
<evidence type="ECO:0000313" key="2">
    <source>
        <dbReference type="EMBL" id="MBQ0961463.1"/>
    </source>
</evidence>
<dbReference type="InterPro" id="IPR029787">
    <property type="entry name" value="Nucleotide_cyclase"/>
</dbReference>
<dbReference type="PROSITE" id="PS50887">
    <property type="entry name" value="GGDEF"/>
    <property type="match status" value="1"/>
</dbReference>
<evidence type="ECO:0000259" key="1">
    <source>
        <dbReference type="PROSITE" id="PS50887"/>
    </source>
</evidence>
<comment type="caution">
    <text evidence="2">The sequence shown here is derived from an EMBL/GenBank/DDBJ whole genome shotgun (WGS) entry which is preliminary data.</text>
</comment>
<sequence>MLNQHAWHALVVEFGVGLSTEQLLHWNGLARALLETALVLVAPEPTLAECQRWLQAGVREVASSREMHGDAAGRVLRMAIERKRQDDAARRAYSIDLATGLPNHQQLLEHMTHLLALREREPAPMAVVVLQLEGLQSVEASQGAEAANVLRRKAAVRLRSALRASDVVASLGRDMFAVLLAWMDADEDAEPVARKLLATASVPMQVSGQAVPLGMRYGLAQFPAHGRDAQSLLKRATAQAAGGDGRLVRLGEAANDGA</sequence>
<dbReference type="InterPro" id="IPR000160">
    <property type="entry name" value="GGDEF_dom"/>
</dbReference>
<gene>
    <name evidence="2" type="ORF">KAK06_21120</name>
</gene>
<dbReference type="NCBIfam" id="TIGR00254">
    <property type="entry name" value="GGDEF"/>
    <property type="match status" value="1"/>
</dbReference>
<dbReference type="EMBL" id="JAGQDE010000029">
    <property type="protein sequence ID" value="MBQ0961463.1"/>
    <property type="molecule type" value="Genomic_DNA"/>
</dbReference>
<dbReference type="InterPro" id="IPR043128">
    <property type="entry name" value="Rev_trsase/Diguanyl_cyclase"/>
</dbReference>
<accession>A0A940YTA1</accession>
<dbReference type="SUPFAM" id="SSF55073">
    <property type="entry name" value="Nucleotide cyclase"/>
    <property type="match status" value="1"/>
</dbReference>
<dbReference type="Proteomes" id="UP000678374">
    <property type="component" value="Unassembled WGS sequence"/>
</dbReference>
<dbReference type="AlphaFoldDB" id="A0A940YTA1"/>
<dbReference type="Gene3D" id="3.30.70.270">
    <property type="match status" value="1"/>
</dbReference>
<organism evidence="2 3">
    <name type="scientific">Ideonella aquatica</name>
    <dbReference type="NCBI Taxonomy" id="2824119"/>
    <lineage>
        <taxon>Bacteria</taxon>
        <taxon>Pseudomonadati</taxon>
        <taxon>Pseudomonadota</taxon>
        <taxon>Betaproteobacteria</taxon>
        <taxon>Burkholderiales</taxon>
        <taxon>Sphaerotilaceae</taxon>
        <taxon>Ideonella</taxon>
    </lineage>
</organism>
<dbReference type="SMART" id="SM00267">
    <property type="entry name" value="GGDEF"/>
    <property type="match status" value="1"/>
</dbReference>
<dbReference type="PANTHER" id="PTHR33121">
    <property type="entry name" value="CYCLIC DI-GMP PHOSPHODIESTERASE PDEF"/>
    <property type="match status" value="1"/>
</dbReference>
<keyword evidence="3" id="KW-1185">Reference proteome</keyword>
<proteinExistence type="predicted"/>
<reference evidence="2" key="1">
    <citation type="submission" date="2021-04" db="EMBL/GenBank/DDBJ databases">
        <title>The genome sequence of Ideonella sp. 4Y11.</title>
        <authorList>
            <person name="Liu Y."/>
        </authorList>
    </citation>
    <scope>NUCLEOTIDE SEQUENCE</scope>
    <source>
        <strain evidence="2">4Y11</strain>
    </source>
</reference>
<dbReference type="PANTHER" id="PTHR33121:SF70">
    <property type="entry name" value="SIGNALING PROTEIN YKOW"/>
    <property type="match status" value="1"/>
</dbReference>
<dbReference type="CDD" id="cd01949">
    <property type="entry name" value="GGDEF"/>
    <property type="match status" value="1"/>
</dbReference>
<dbReference type="GO" id="GO:0071111">
    <property type="term" value="F:cyclic-guanylate-specific phosphodiesterase activity"/>
    <property type="evidence" value="ECO:0007669"/>
    <property type="project" value="InterPro"/>
</dbReference>
<feature type="domain" description="GGDEF" evidence="1">
    <location>
        <begin position="123"/>
        <end position="252"/>
    </location>
</feature>